<keyword evidence="2" id="KW-1185">Reference proteome</keyword>
<organism evidence="1 2">
    <name type="scientific">Lithospermum erythrorhizon</name>
    <name type="common">Purple gromwell</name>
    <name type="synonym">Lithospermum officinale var. erythrorhizon</name>
    <dbReference type="NCBI Taxonomy" id="34254"/>
    <lineage>
        <taxon>Eukaryota</taxon>
        <taxon>Viridiplantae</taxon>
        <taxon>Streptophyta</taxon>
        <taxon>Embryophyta</taxon>
        <taxon>Tracheophyta</taxon>
        <taxon>Spermatophyta</taxon>
        <taxon>Magnoliopsida</taxon>
        <taxon>eudicotyledons</taxon>
        <taxon>Gunneridae</taxon>
        <taxon>Pentapetalae</taxon>
        <taxon>asterids</taxon>
        <taxon>lamiids</taxon>
        <taxon>Boraginales</taxon>
        <taxon>Boraginaceae</taxon>
        <taxon>Boraginoideae</taxon>
        <taxon>Lithospermeae</taxon>
        <taxon>Lithospermum</taxon>
    </lineage>
</organism>
<accession>A0AAV3RXR3</accession>
<sequence>MEDYSSETTSSSSCPCGCLNYLLCFGRKRNDSGDTYHQSSRSILLEDHNQEQHGRNQEIWVFSTKMKNLIERIKFNYFVTKKSKCSKSFQYDLEGYQLNFDREVEEEDGDIAFVFSSRFAPPASSLNSHHDHSRTSGL</sequence>
<dbReference type="AlphaFoldDB" id="A0AAV3RXR3"/>
<gene>
    <name evidence="1" type="ORF">LIER_32445</name>
</gene>
<comment type="caution">
    <text evidence="1">The sequence shown here is derived from an EMBL/GenBank/DDBJ whole genome shotgun (WGS) entry which is preliminary data.</text>
</comment>
<name>A0AAV3RXR3_LITER</name>
<evidence type="ECO:0000313" key="1">
    <source>
        <dbReference type="EMBL" id="GAA0185157.1"/>
    </source>
</evidence>
<reference evidence="1 2" key="1">
    <citation type="submission" date="2024-01" db="EMBL/GenBank/DDBJ databases">
        <title>The complete chloroplast genome sequence of Lithospermum erythrorhizon: insights into the phylogenetic relationship among Boraginaceae species and the maternal lineages of purple gromwells.</title>
        <authorList>
            <person name="Okada T."/>
            <person name="Watanabe K."/>
        </authorList>
    </citation>
    <scope>NUCLEOTIDE SEQUENCE [LARGE SCALE GENOMIC DNA]</scope>
</reference>
<dbReference type="Proteomes" id="UP001454036">
    <property type="component" value="Unassembled WGS sequence"/>
</dbReference>
<protein>
    <submittedName>
        <fullName evidence="1">Uncharacterized protein</fullName>
    </submittedName>
</protein>
<evidence type="ECO:0000313" key="2">
    <source>
        <dbReference type="Proteomes" id="UP001454036"/>
    </source>
</evidence>
<dbReference type="EMBL" id="BAABME010012477">
    <property type="protein sequence ID" value="GAA0185157.1"/>
    <property type="molecule type" value="Genomic_DNA"/>
</dbReference>
<proteinExistence type="predicted"/>